<keyword evidence="1" id="KW-1133">Transmembrane helix</keyword>
<proteinExistence type="predicted"/>
<sequence length="136" mass="15890">MLTREEISRKVKRKAAIKKVTLLLIGFLFVLWLLISFLNQREDSVVLTESWQECIPNQCSYKIKVSNTSKLSKSAFVRINAFFKREHPEGADTFHIVNTERLDIYLEQSEEQTFEGIVEVPFEAHFLKFSVGDIEY</sequence>
<evidence type="ECO:0000256" key="1">
    <source>
        <dbReference type="SAM" id="Phobius"/>
    </source>
</evidence>
<dbReference type="RefSeq" id="WP_348390620.1">
    <property type="nucleotide sequence ID" value="NZ_CP134145.1"/>
</dbReference>
<organism evidence="2 3">
    <name type="scientific">Thalassotalea psychrophila</name>
    <dbReference type="NCBI Taxonomy" id="3065647"/>
    <lineage>
        <taxon>Bacteria</taxon>
        <taxon>Pseudomonadati</taxon>
        <taxon>Pseudomonadota</taxon>
        <taxon>Gammaproteobacteria</taxon>
        <taxon>Alteromonadales</taxon>
        <taxon>Colwelliaceae</taxon>
        <taxon>Thalassotalea</taxon>
    </lineage>
</organism>
<keyword evidence="1" id="KW-0812">Transmembrane</keyword>
<evidence type="ECO:0000313" key="2">
    <source>
        <dbReference type="EMBL" id="WNC71487.1"/>
    </source>
</evidence>
<protein>
    <submittedName>
        <fullName evidence="2">Uncharacterized protein</fullName>
    </submittedName>
</protein>
<dbReference type="Proteomes" id="UP001258994">
    <property type="component" value="Chromosome"/>
</dbReference>
<keyword evidence="3" id="KW-1185">Reference proteome</keyword>
<accession>A0ABY9TRR3</accession>
<gene>
    <name evidence="2" type="ORF">RGQ13_15350</name>
</gene>
<dbReference type="EMBL" id="CP134145">
    <property type="protein sequence ID" value="WNC71487.1"/>
    <property type="molecule type" value="Genomic_DNA"/>
</dbReference>
<evidence type="ECO:0000313" key="3">
    <source>
        <dbReference type="Proteomes" id="UP001258994"/>
    </source>
</evidence>
<feature type="transmembrane region" description="Helical" evidence="1">
    <location>
        <begin position="20"/>
        <end position="38"/>
    </location>
</feature>
<name>A0ABY9TRR3_9GAMM</name>
<keyword evidence="1" id="KW-0472">Membrane</keyword>
<reference evidence="3" key="1">
    <citation type="submission" date="2023-09" db="EMBL/GenBank/DDBJ databases">
        <authorList>
            <person name="Li S."/>
            <person name="Li X."/>
            <person name="Zhang C."/>
            <person name="Zhao Z."/>
        </authorList>
    </citation>
    <scope>NUCLEOTIDE SEQUENCE [LARGE SCALE GENOMIC DNA]</scope>
    <source>
        <strain evidence="3">SQ149</strain>
    </source>
</reference>